<keyword evidence="2" id="KW-1185">Reference proteome</keyword>
<evidence type="ECO:0000313" key="1">
    <source>
        <dbReference type="EMBL" id="OQR71024.1"/>
    </source>
</evidence>
<comment type="caution">
    <text evidence="1">The sequence shown here is derived from an EMBL/GenBank/DDBJ whole genome shotgun (WGS) entry which is preliminary data.</text>
</comment>
<sequence length="40" mass="4754">MCERGATDRYSESERGRAKRGRNPIYYIRIKKFETATLTE</sequence>
<dbReference type="EMBL" id="MNPL01015555">
    <property type="protein sequence ID" value="OQR71024.1"/>
    <property type="molecule type" value="Genomic_DNA"/>
</dbReference>
<evidence type="ECO:0000313" key="2">
    <source>
        <dbReference type="Proteomes" id="UP000192247"/>
    </source>
</evidence>
<accession>A0A1V9XBW3</accession>
<dbReference type="InParanoid" id="A0A1V9XBW3"/>
<name>A0A1V9XBW3_9ACAR</name>
<organism evidence="1 2">
    <name type="scientific">Tropilaelaps mercedesae</name>
    <dbReference type="NCBI Taxonomy" id="418985"/>
    <lineage>
        <taxon>Eukaryota</taxon>
        <taxon>Metazoa</taxon>
        <taxon>Ecdysozoa</taxon>
        <taxon>Arthropoda</taxon>
        <taxon>Chelicerata</taxon>
        <taxon>Arachnida</taxon>
        <taxon>Acari</taxon>
        <taxon>Parasitiformes</taxon>
        <taxon>Mesostigmata</taxon>
        <taxon>Gamasina</taxon>
        <taxon>Dermanyssoidea</taxon>
        <taxon>Laelapidae</taxon>
        <taxon>Tropilaelaps</taxon>
    </lineage>
</organism>
<reference evidence="1 2" key="1">
    <citation type="journal article" date="2017" name="Gigascience">
        <title>Draft genome of the honey bee ectoparasitic mite, Tropilaelaps mercedesae, is shaped by the parasitic life history.</title>
        <authorList>
            <person name="Dong X."/>
            <person name="Armstrong S.D."/>
            <person name="Xia D."/>
            <person name="Makepeace B.L."/>
            <person name="Darby A.C."/>
            <person name="Kadowaki T."/>
        </authorList>
    </citation>
    <scope>NUCLEOTIDE SEQUENCE [LARGE SCALE GENOMIC DNA]</scope>
    <source>
        <strain evidence="1">Wuxi-XJTLU</strain>
    </source>
</reference>
<gene>
    <name evidence="1" type="ORF">BIW11_04049</name>
</gene>
<protein>
    <submittedName>
        <fullName evidence="1">Uncharacterized protein</fullName>
    </submittedName>
</protein>
<dbReference type="Proteomes" id="UP000192247">
    <property type="component" value="Unassembled WGS sequence"/>
</dbReference>
<proteinExistence type="predicted"/>
<dbReference type="AlphaFoldDB" id="A0A1V9XBW3"/>